<dbReference type="Pfam" id="PF02992">
    <property type="entry name" value="Transposase_21"/>
    <property type="match status" value="1"/>
</dbReference>
<dbReference type="InterPro" id="IPR004242">
    <property type="entry name" value="Transposase_21"/>
</dbReference>
<name>A0A5C3PIN8_9APHY</name>
<sequence>KDIFDAAALREFLGPDGKTPFSQQPDGSVHLVFSLFIDWFNPFGNKKAGKSHSIGAMYLICMNLPPHLRYRPENIYLAGIIPGPSEPKLHQINHLL</sequence>
<protein>
    <submittedName>
        <fullName evidence="1">Uncharacterized protein</fullName>
    </submittedName>
</protein>
<dbReference type="EMBL" id="ML211069">
    <property type="protein sequence ID" value="TFK89655.1"/>
    <property type="molecule type" value="Genomic_DNA"/>
</dbReference>
<reference evidence="1 2" key="1">
    <citation type="journal article" date="2019" name="Nat. Ecol. Evol.">
        <title>Megaphylogeny resolves global patterns of mushroom evolution.</title>
        <authorList>
            <person name="Varga T."/>
            <person name="Krizsan K."/>
            <person name="Foldi C."/>
            <person name="Dima B."/>
            <person name="Sanchez-Garcia M."/>
            <person name="Sanchez-Ramirez S."/>
            <person name="Szollosi G.J."/>
            <person name="Szarkandi J.G."/>
            <person name="Papp V."/>
            <person name="Albert L."/>
            <person name="Andreopoulos W."/>
            <person name="Angelini C."/>
            <person name="Antonin V."/>
            <person name="Barry K.W."/>
            <person name="Bougher N.L."/>
            <person name="Buchanan P."/>
            <person name="Buyck B."/>
            <person name="Bense V."/>
            <person name="Catcheside P."/>
            <person name="Chovatia M."/>
            <person name="Cooper J."/>
            <person name="Damon W."/>
            <person name="Desjardin D."/>
            <person name="Finy P."/>
            <person name="Geml J."/>
            <person name="Haridas S."/>
            <person name="Hughes K."/>
            <person name="Justo A."/>
            <person name="Karasinski D."/>
            <person name="Kautmanova I."/>
            <person name="Kiss B."/>
            <person name="Kocsube S."/>
            <person name="Kotiranta H."/>
            <person name="LaButti K.M."/>
            <person name="Lechner B.E."/>
            <person name="Liimatainen K."/>
            <person name="Lipzen A."/>
            <person name="Lukacs Z."/>
            <person name="Mihaltcheva S."/>
            <person name="Morgado L.N."/>
            <person name="Niskanen T."/>
            <person name="Noordeloos M.E."/>
            <person name="Ohm R.A."/>
            <person name="Ortiz-Santana B."/>
            <person name="Ovrebo C."/>
            <person name="Racz N."/>
            <person name="Riley R."/>
            <person name="Savchenko A."/>
            <person name="Shiryaev A."/>
            <person name="Soop K."/>
            <person name="Spirin V."/>
            <person name="Szebenyi C."/>
            <person name="Tomsovsky M."/>
            <person name="Tulloss R.E."/>
            <person name="Uehling J."/>
            <person name="Grigoriev I.V."/>
            <person name="Vagvolgyi C."/>
            <person name="Papp T."/>
            <person name="Martin F.M."/>
            <person name="Miettinen O."/>
            <person name="Hibbett D.S."/>
            <person name="Nagy L.G."/>
        </authorList>
    </citation>
    <scope>NUCLEOTIDE SEQUENCE [LARGE SCALE GENOMIC DNA]</scope>
    <source>
        <strain evidence="1 2">HHB13444</strain>
    </source>
</reference>
<feature type="non-terminal residue" evidence="1">
    <location>
        <position position="96"/>
    </location>
</feature>
<evidence type="ECO:0000313" key="2">
    <source>
        <dbReference type="Proteomes" id="UP000308197"/>
    </source>
</evidence>
<keyword evidence="2" id="KW-1185">Reference proteome</keyword>
<dbReference type="STRING" id="1314778.A0A5C3PIN8"/>
<feature type="non-terminal residue" evidence="1">
    <location>
        <position position="1"/>
    </location>
</feature>
<evidence type="ECO:0000313" key="1">
    <source>
        <dbReference type="EMBL" id="TFK89655.1"/>
    </source>
</evidence>
<gene>
    <name evidence="1" type="ORF">K466DRAFT_472712</name>
</gene>
<proteinExistence type="predicted"/>
<organism evidence="1 2">
    <name type="scientific">Polyporus arcularius HHB13444</name>
    <dbReference type="NCBI Taxonomy" id="1314778"/>
    <lineage>
        <taxon>Eukaryota</taxon>
        <taxon>Fungi</taxon>
        <taxon>Dikarya</taxon>
        <taxon>Basidiomycota</taxon>
        <taxon>Agaricomycotina</taxon>
        <taxon>Agaricomycetes</taxon>
        <taxon>Polyporales</taxon>
        <taxon>Polyporaceae</taxon>
        <taxon>Polyporus</taxon>
    </lineage>
</organism>
<dbReference type="Proteomes" id="UP000308197">
    <property type="component" value="Unassembled WGS sequence"/>
</dbReference>
<dbReference type="InParanoid" id="A0A5C3PIN8"/>
<accession>A0A5C3PIN8</accession>
<dbReference type="AlphaFoldDB" id="A0A5C3PIN8"/>